<reference evidence="4" key="1">
    <citation type="journal article" date="2016" name="G3 (Bethesda)">
        <title>First Draft Assembly and Annotation of the Genome of a California Endemic Oak Quercus lobata Nee (Fagaceae).</title>
        <authorList>
            <person name="Sork V.L."/>
            <person name="Fitz-Gibbon S.T."/>
            <person name="Puiu D."/>
            <person name="Crepeau M."/>
            <person name="Gugger P.F."/>
            <person name="Sherman R."/>
            <person name="Stevens K."/>
            <person name="Langley C.H."/>
            <person name="Pellegrini M."/>
            <person name="Salzberg S.L."/>
        </authorList>
    </citation>
    <scope>NUCLEOTIDE SEQUENCE [LARGE SCALE GENOMIC DNA]</scope>
    <source>
        <strain evidence="4">cv. SW786</strain>
    </source>
</reference>
<evidence type="ECO:0000256" key="1">
    <source>
        <dbReference type="SAM" id="MobiDB-lite"/>
    </source>
</evidence>
<evidence type="ECO:0000313" key="3">
    <source>
        <dbReference type="EnsemblPlants" id="QL02p006168:mrna:CDS:2"/>
    </source>
</evidence>
<dbReference type="AlphaFoldDB" id="A0A7N2QY99"/>
<feature type="transmembrane region" description="Helical" evidence="2">
    <location>
        <begin position="27"/>
        <end position="47"/>
    </location>
</feature>
<dbReference type="OMA" id="YDIESWA"/>
<feature type="region of interest" description="Disordered" evidence="1">
    <location>
        <begin position="77"/>
        <end position="124"/>
    </location>
</feature>
<keyword evidence="2" id="KW-0472">Membrane</keyword>
<organism evidence="3 4">
    <name type="scientific">Quercus lobata</name>
    <name type="common">Valley oak</name>
    <dbReference type="NCBI Taxonomy" id="97700"/>
    <lineage>
        <taxon>Eukaryota</taxon>
        <taxon>Viridiplantae</taxon>
        <taxon>Streptophyta</taxon>
        <taxon>Embryophyta</taxon>
        <taxon>Tracheophyta</taxon>
        <taxon>Spermatophyta</taxon>
        <taxon>Magnoliopsida</taxon>
        <taxon>eudicotyledons</taxon>
        <taxon>Gunneridae</taxon>
        <taxon>Pentapetalae</taxon>
        <taxon>rosids</taxon>
        <taxon>fabids</taxon>
        <taxon>Fagales</taxon>
        <taxon>Fagaceae</taxon>
        <taxon>Quercus</taxon>
    </lineage>
</organism>
<reference evidence="3" key="2">
    <citation type="submission" date="2021-01" db="UniProtKB">
        <authorList>
            <consortium name="EnsemblPlants"/>
        </authorList>
    </citation>
    <scope>IDENTIFICATION</scope>
</reference>
<keyword evidence="4" id="KW-1185">Reference proteome</keyword>
<feature type="compositionally biased region" description="Polar residues" evidence="1">
    <location>
        <begin position="115"/>
        <end position="124"/>
    </location>
</feature>
<dbReference type="FunCoup" id="A0A7N2QY99">
    <property type="interactions" value="47"/>
</dbReference>
<evidence type="ECO:0008006" key="5">
    <source>
        <dbReference type="Google" id="ProtNLM"/>
    </source>
</evidence>
<evidence type="ECO:0000313" key="4">
    <source>
        <dbReference type="Proteomes" id="UP000594261"/>
    </source>
</evidence>
<proteinExistence type="predicted"/>
<dbReference type="PANTHER" id="PTHR33429:SF24">
    <property type="entry name" value="EXPRESSED PROTEIN"/>
    <property type="match status" value="1"/>
</dbReference>
<keyword evidence="2" id="KW-1133">Transmembrane helix</keyword>
<evidence type="ECO:0000256" key="2">
    <source>
        <dbReference type="SAM" id="Phobius"/>
    </source>
</evidence>
<feature type="compositionally biased region" description="Polar residues" evidence="1">
    <location>
        <begin position="92"/>
        <end position="106"/>
    </location>
</feature>
<dbReference type="Proteomes" id="UP000594261">
    <property type="component" value="Chromosome 2"/>
</dbReference>
<dbReference type="PANTHER" id="PTHR33429">
    <property type="entry name" value="OS02G0708000 PROTEIN-RELATED"/>
    <property type="match status" value="1"/>
</dbReference>
<dbReference type="Gramene" id="QL02p006168:mrna">
    <property type="protein sequence ID" value="QL02p006168:mrna:CDS:2"/>
    <property type="gene ID" value="QL02p006168"/>
</dbReference>
<keyword evidence="2" id="KW-0812">Transmembrane</keyword>
<dbReference type="InParanoid" id="A0A7N2QY99"/>
<name>A0A7N2QY99_QUELO</name>
<protein>
    <recommendedName>
        <fullName evidence="5">Transmembrane protein</fullName>
    </recommendedName>
</protein>
<dbReference type="EnsemblPlants" id="QL02p006168:mrna">
    <property type="protein sequence ID" value="QL02p006168:mrna:CDS:2"/>
    <property type="gene ID" value="QL02p006168"/>
</dbReference>
<sequence>MSMPLDQAPPPPTVTITQQTFSSHSTFVPFIAVFAVIIIFGVLAIMIGRLCSGGTTLGYGHYDMERWVEEKCSSCIDGRISPPTTTTRPRANNASLTSVPTTPIQTHQEDRQEEPSPQNPQANV</sequence>
<accession>A0A7N2QY99</accession>